<keyword evidence="1" id="KW-1185">Reference proteome</keyword>
<dbReference type="AlphaFoldDB" id="A0AB40CKD4"/>
<evidence type="ECO:0000313" key="1">
    <source>
        <dbReference type="Proteomes" id="UP001515500"/>
    </source>
</evidence>
<proteinExistence type="predicted"/>
<sequence>MKSSSASSIMDLDDMKKSLDYMKANEIFELIERAINIAASQHPKELLQQRDRIVDMLLNSDTHDEKRIINDGDDLWGDFPTIDEAESMLTEVASLDPLKTMITSF</sequence>
<evidence type="ECO:0000313" key="2">
    <source>
        <dbReference type="RefSeq" id="XP_039140501.1"/>
    </source>
</evidence>
<reference evidence="2" key="1">
    <citation type="submission" date="2025-08" db="UniProtKB">
        <authorList>
            <consortium name="RefSeq"/>
        </authorList>
    </citation>
    <scope>IDENTIFICATION</scope>
</reference>
<name>A0AB40CKD4_DIOCR</name>
<dbReference type="Proteomes" id="UP001515500">
    <property type="component" value="Chromosome 15"/>
</dbReference>
<gene>
    <name evidence="2" type="primary">LOC120277714</name>
</gene>
<protein>
    <submittedName>
        <fullName evidence="2">Uncharacterized protein LOC120277714</fullName>
    </submittedName>
</protein>
<organism evidence="1 2">
    <name type="scientific">Dioscorea cayennensis subsp. rotundata</name>
    <name type="common">White Guinea yam</name>
    <name type="synonym">Dioscorea rotundata</name>
    <dbReference type="NCBI Taxonomy" id="55577"/>
    <lineage>
        <taxon>Eukaryota</taxon>
        <taxon>Viridiplantae</taxon>
        <taxon>Streptophyta</taxon>
        <taxon>Embryophyta</taxon>
        <taxon>Tracheophyta</taxon>
        <taxon>Spermatophyta</taxon>
        <taxon>Magnoliopsida</taxon>
        <taxon>Liliopsida</taxon>
        <taxon>Dioscoreales</taxon>
        <taxon>Dioscoreaceae</taxon>
        <taxon>Dioscorea</taxon>
    </lineage>
</organism>
<dbReference type="GeneID" id="120277714"/>
<accession>A0AB40CKD4</accession>
<dbReference type="RefSeq" id="XP_039140501.1">
    <property type="nucleotide sequence ID" value="XM_039284567.1"/>
</dbReference>